<accession>A0ACA9R724</accession>
<keyword evidence="2" id="KW-1185">Reference proteome</keyword>
<proteinExistence type="predicted"/>
<gene>
    <name evidence="1" type="ORF">ACOLOM_LOCUS14236</name>
</gene>
<sequence length="83" mass="9085">PTDLVHGATDTGEASPPDLRSSAWSRKESNAASITISKPDRYHQYNDPCANSVGIKESARAHLFVKQLYLGCPDSSSRFPRHS</sequence>
<name>A0ACA9R724_9GLOM</name>
<organism evidence="1 2">
    <name type="scientific">Acaulospora colombiana</name>
    <dbReference type="NCBI Taxonomy" id="27376"/>
    <lineage>
        <taxon>Eukaryota</taxon>
        <taxon>Fungi</taxon>
        <taxon>Fungi incertae sedis</taxon>
        <taxon>Mucoromycota</taxon>
        <taxon>Glomeromycotina</taxon>
        <taxon>Glomeromycetes</taxon>
        <taxon>Diversisporales</taxon>
        <taxon>Acaulosporaceae</taxon>
        <taxon>Acaulospora</taxon>
    </lineage>
</organism>
<reference evidence="1" key="1">
    <citation type="submission" date="2021-06" db="EMBL/GenBank/DDBJ databases">
        <authorList>
            <person name="Kallberg Y."/>
            <person name="Tangrot J."/>
            <person name="Rosling A."/>
        </authorList>
    </citation>
    <scope>NUCLEOTIDE SEQUENCE</scope>
    <source>
        <strain evidence="1">CL356</strain>
    </source>
</reference>
<dbReference type="EMBL" id="CAJVPT010070133">
    <property type="protein sequence ID" value="CAG8778958.1"/>
    <property type="molecule type" value="Genomic_DNA"/>
</dbReference>
<evidence type="ECO:0000313" key="1">
    <source>
        <dbReference type="EMBL" id="CAG8778958.1"/>
    </source>
</evidence>
<feature type="non-terminal residue" evidence="1">
    <location>
        <position position="1"/>
    </location>
</feature>
<comment type="caution">
    <text evidence="1">The sequence shown here is derived from an EMBL/GenBank/DDBJ whole genome shotgun (WGS) entry which is preliminary data.</text>
</comment>
<dbReference type="Proteomes" id="UP000789525">
    <property type="component" value="Unassembled WGS sequence"/>
</dbReference>
<protein>
    <submittedName>
        <fullName evidence="1">6001_t:CDS:1</fullName>
    </submittedName>
</protein>
<evidence type="ECO:0000313" key="2">
    <source>
        <dbReference type="Proteomes" id="UP000789525"/>
    </source>
</evidence>